<proteinExistence type="predicted"/>
<accession>A0A0F9J4M0</accession>
<dbReference type="AlphaFoldDB" id="A0A0F9J4M0"/>
<reference evidence="1" key="1">
    <citation type="journal article" date="2015" name="Nature">
        <title>Complex archaea that bridge the gap between prokaryotes and eukaryotes.</title>
        <authorList>
            <person name="Spang A."/>
            <person name="Saw J.H."/>
            <person name="Jorgensen S.L."/>
            <person name="Zaremba-Niedzwiedzka K."/>
            <person name="Martijn J."/>
            <person name="Lind A.E."/>
            <person name="van Eijk R."/>
            <person name="Schleper C."/>
            <person name="Guy L."/>
            <person name="Ettema T.J."/>
        </authorList>
    </citation>
    <scope>NUCLEOTIDE SEQUENCE</scope>
</reference>
<organism evidence="1">
    <name type="scientific">marine sediment metagenome</name>
    <dbReference type="NCBI Taxonomy" id="412755"/>
    <lineage>
        <taxon>unclassified sequences</taxon>
        <taxon>metagenomes</taxon>
        <taxon>ecological metagenomes</taxon>
    </lineage>
</organism>
<sequence>MKPLELSGVYLRRMPEGLVRAREQYLENEHEKFYIWSYFQHGNGD</sequence>
<dbReference type="EMBL" id="LAZR01019006">
    <property type="protein sequence ID" value="KKL94127.1"/>
    <property type="molecule type" value="Genomic_DNA"/>
</dbReference>
<protein>
    <submittedName>
        <fullName evidence="1">Uncharacterized protein</fullName>
    </submittedName>
</protein>
<name>A0A0F9J4M0_9ZZZZ</name>
<gene>
    <name evidence="1" type="ORF">LCGC14_1867800</name>
</gene>
<comment type="caution">
    <text evidence="1">The sequence shown here is derived from an EMBL/GenBank/DDBJ whole genome shotgun (WGS) entry which is preliminary data.</text>
</comment>
<evidence type="ECO:0000313" key="1">
    <source>
        <dbReference type="EMBL" id="KKL94127.1"/>
    </source>
</evidence>